<dbReference type="EMBL" id="JADBJN010000003">
    <property type="protein sequence ID" value="KAG5673625.1"/>
    <property type="molecule type" value="Genomic_DNA"/>
</dbReference>
<dbReference type="CDD" id="cd19953">
    <property type="entry name" value="PDS5"/>
    <property type="match status" value="1"/>
</dbReference>
<dbReference type="PANTHER" id="PTHR12663">
    <property type="entry name" value="ANDROGEN INDUCED INHIBITOR OF PROLIFERATION AS3 / PDS5-RELATED"/>
    <property type="match status" value="1"/>
</dbReference>
<dbReference type="GO" id="GO:0007064">
    <property type="term" value="P:mitotic sister chromatid cohesion"/>
    <property type="evidence" value="ECO:0007669"/>
    <property type="project" value="InterPro"/>
</dbReference>
<dbReference type="GO" id="GO:0051301">
    <property type="term" value="P:cell division"/>
    <property type="evidence" value="ECO:0007669"/>
    <property type="project" value="UniProtKB-KW"/>
</dbReference>
<dbReference type="GO" id="GO:0000785">
    <property type="term" value="C:chromatin"/>
    <property type="evidence" value="ECO:0007669"/>
    <property type="project" value="TreeGrafter"/>
</dbReference>
<dbReference type="GO" id="GO:0006281">
    <property type="term" value="P:DNA repair"/>
    <property type="evidence" value="ECO:0007669"/>
    <property type="project" value="TreeGrafter"/>
</dbReference>
<evidence type="ECO:0000256" key="5">
    <source>
        <dbReference type="ARBA" id="ARBA00023306"/>
    </source>
</evidence>
<keyword evidence="4" id="KW-0539">Nucleus</keyword>
<evidence type="ECO:0000313" key="7">
    <source>
        <dbReference type="Proteomes" id="UP001107558"/>
    </source>
</evidence>
<dbReference type="PANTHER" id="PTHR12663:SF0">
    <property type="entry name" value="PRECOCIOUS DISSOCIATION OF SISTERS 5, ISOFORM A"/>
    <property type="match status" value="1"/>
</dbReference>
<proteinExistence type="predicted"/>
<dbReference type="Proteomes" id="UP001107558">
    <property type="component" value="Chromosome 3"/>
</dbReference>
<protein>
    <submittedName>
        <fullName evidence="6">Uncharacterized protein</fullName>
    </submittedName>
</protein>
<name>A0A9J6BUQ4_POLVA</name>
<dbReference type="Pfam" id="PF20168">
    <property type="entry name" value="PDS5"/>
    <property type="match status" value="1"/>
</dbReference>
<dbReference type="InterPro" id="IPR039776">
    <property type="entry name" value="Pds5"/>
</dbReference>
<comment type="subcellular location">
    <subcellularLocation>
        <location evidence="1">Nucleus</location>
    </subcellularLocation>
</comment>
<evidence type="ECO:0000313" key="6">
    <source>
        <dbReference type="EMBL" id="KAG5673625.1"/>
    </source>
</evidence>
<dbReference type="InterPro" id="IPR016024">
    <property type="entry name" value="ARM-type_fold"/>
</dbReference>
<organism evidence="6 7">
    <name type="scientific">Polypedilum vanderplanki</name>
    <name type="common">Sleeping chironomid midge</name>
    <dbReference type="NCBI Taxonomy" id="319348"/>
    <lineage>
        <taxon>Eukaryota</taxon>
        <taxon>Metazoa</taxon>
        <taxon>Ecdysozoa</taxon>
        <taxon>Arthropoda</taxon>
        <taxon>Hexapoda</taxon>
        <taxon>Insecta</taxon>
        <taxon>Pterygota</taxon>
        <taxon>Neoptera</taxon>
        <taxon>Endopterygota</taxon>
        <taxon>Diptera</taxon>
        <taxon>Nematocera</taxon>
        <taxon>Chironomoidea</taxon>
        <taxon>Chironomidae</taxon>
        <taxon>Chironominae</taxon>
        <taxon>Polypedilum</taxon>
        <taxon>Polypedilum</taxon>
    </lineage>
</organism>
<comment type="caution">
    <text evidence="6">The sequence shown here is derived from an EMBL/GenBank/DDBJ whole genome shotgun (WGS) entry which is preliminary data.</text>
</comment>
<evidence type="ECO:0000256" key="4">
    <source>
        <dbReference type="ARBA" id="ARBA00023242"/>
    </source>
</evidence>
<keyword evidence="5" id="KW-0131">Cell cycle</keyword>
<evidence type="ECO:0000256" key="2">
    <source>
        <dbReference type="ARBA" id="ARBA00022618"/>
    </source>
</evidence>
<dbReference type="OrthoDB" id="200660at2759"/>
<reference evidence="6" key="1">
    <citation type="submission" date="2021-03" db="EMBL/GenBank/DDBJ databases">
        <title>Chromosome level genome of the anhydrobiotic midge Polypedilum vanderplanki.</title>
        <authorList>
            <person name="Yoshida Y."/>
            <person name="Kikawada T."/>
            <person name="Gusev O."/>
        </authorList>
    </citation>
    <scope>NUCLEOTIDE SEQUENCE</scope>
    <source>
        <strain evidence="6">NIAS01</strain>
        <tissue evidence="6">Whole body or cell culture</tissue>
    </source>
</reference>
<dbReference type="SUPFAM" id="SSF48371">
    <property type="entry name" value="ARM repeat"/>
    <property type="match status" value="1"/>
</dbReference>
<dbReference type="Gene3D" id="1.25.10.10">
    <property type="entry name" value="Leucine-rich Repeat Variant"/>
    <property type="match status" value="1"/>
</dbReference>
<accession>A0A9J6BUQ4</accession>
<keyword evidence="7" id="KW-1185">Reference proteome</keyword>
<evidence type="ECO:0000256" key="1">
    <source>
        <dbReference type="ARBA" id="ARBA00004123"/>
    </source>
</evidence>
<sequence length="1155" mass="133211">MDLKHQKYELNENMSEDELIRNLKAISENLQTTPQEEETQEYIPLSMQLAEDYFLSHPSRDVQLLVACCIADIMRIYAPEAPYKDQDLIKTIFMFLINQLDGISNPRHKSFSRYFYLMEILAYTKSFTLCFELEDNQEVFIALFKLIFKICSINEPNAKVKSFMLDITSPLVCEADNISNELLDVIFKHIIEPEKSQNPNAYELCKQLISKTSEALSIYVKNFLSSELVQSSYESRAYESTSTTGKIFEVIHELYKIAPKSVKLVLPTLEGKLQSKEETSRMRALELLIKILSEEFVVEFPMLWQQFKQRFADIAPSIRRKCVAASKIFLNDETKYRDEIIEQLSTRKRDSDEMVRFEVVAAVVDAARKNWKLVVETSLFEVLKERVMDMKFFVRKEALQGFSIIYKAFVTEAVQSDSNLRDDENIVAMMTTIKNKILHGYYMKTIEDKMLIERLLITCLVPYNLESNIRMRVLYELLCDIDEHAMKAFIELQRQQTKLRMIVSEWIKCHKKIEPNKNEITTRAYAIASQLPDQNKSKEQLIKLSGHMQKDNEVLQHIEAILSKDISCKKCTQKMQMLLKKMGNPVATNIYYNTIKNMLNRIASVTVDDESIEDLLEIIENKTTGKEIFPLTILSQVFATHFNNENVLNRMLALLKKDTNEIGYKENILKAFTNLSLHKSISDTFPQLSKELMEICRQIATKGTPKQCKQAVTFMCTNTQNKFDSSEFEILKEIVNSFENSINISNEYCRTAIVAMSVICEVNGEYFKKEIAKVIGRNIVRGLLLNATFDQSIVNNSNSPISWIEKELLPENIKCVIAACKLTVHWLIGLKDDIVSAQKTMKIMDALIVTNGNIQEKIVPNKYESSWIKLTAAKSILKLSEHKVLRQSVSAHQFLNLSKVMLDESPQLRGHFVKRLYKGLNKGSNENCLPFEFLGLYVFEGIESDLHLLDLTRRNFNNIINIKSKLLKVNDKDNGNTLNMELNYLPIYAIALLTHSSILNESDDLLELRKIEKCLKFIIDPLIDSLESTNNINCIKQLIHKIKLSKNKLNPENENINVKMWTITEIAEKIMKYSSPVSKTLSDTNEVNIDLPEKYFVMQSSDFCNDKIYLTKEFMDNSFNSNFSTNVSRKRSFSNSDDDCIKNGDTIKKQKSIAV</sequence>
<dbReference type="GO" id="GO:0005634">
    <property type="term" value="C:nucleus"/>
    <property type="evidence" value="ECO:0007669"/>
    <property type="project" value="UniProtKB-SubCell"/>
</dbReference>
<keyword evidence="2" id="KW-0132">Cell division</keyword>
<gene>
    <name evidence="6" type="ORF">PVAND_003654</name>
</gene>
<dbReference type="InterPro" id="IPR011989">
    <property type="entry name" value="ARM-like"/>
</dbReference>
<dbReference type="AlphaFoldDB" id="A0A9J6BUQ4"/>
<keyword evidence="3" id="KW-0498">Mitosis</keyword>
<evidence type="ECO:0000256" key="3">
    <source>
        <dbReference type="ARBA" id="ARBA00022776"/>
    </source>
</evidence>